<dbReference type="PANTHER" id="PTHR38590:SF1">
    <property type="entry name" value="BLL0828 PROTEIN"/>
    <property type="match status" value="1"/>
</dbReference>
<feature type="region of interest" description="Disordered" evidence="1">
    <location>
        <begin position="115"/>
        <end position="155"/>
    </location>
</feature>
<dbReference type="EMBL" id="QFQZ01000049">
    <property type="protein sequence ID" value="PZR32979.1"/>
    <property type="molecule type" value="Genomic_DNA"/>
</dbReference>
<accession>A0A2W5UYT8</accession>
<dbReference type="InterPro" id="IPR011335">
    <property type="entry name" value="Restrct_endonuc-II-like"/>
</dbReference>
<evidence type="ECO:0000313" key="3">
    <source>
        <dbReference type="EMBL" id="PZR32979.1"/>
    </source>
</evidence>
<name>A0A2W5UYT8_9CAUL</name>
<dbReference type="InterPro" id="IPR047216">
    <property type="entry name" value="Endonuclease_DUF559_bact"/>
</dbReference>
<feature type="compositionally biased region" description="Pro residues" evidence="1">
    <location>
        <begin position="117"/>
        <end position="128"/>
    </location>
</feature>
<comment type="caution">
    <text evidence="3">The sequence shown here is derived from an EMBL/GenBank/DDBJ whole genome shotgun (WGS) entry which is preliminary data.</text>
</comment>
<organism evidence="3 4">
    <name type="scientific">Caulobacter segnis</name>
    <dbReference type="NCBI Taxonomy" id="88688"/>
    <lineage>
        <taxon>Bacteria</taxon>
        <taxon>Pseudomonadati</taxon>
        <taxon>Pseudomonadota</taxon>
        <taxon>Alphaproteobacteria</taxon>
        <taxon>Caulobacterales</taxon>
        <taxon>Caulobacteraceae</taxon>
        <taxon>Caulobacter</taxon>
    </lineage>
</organism>
<dbReference type="PANTHER" id="PTHR38590">
    <property type="entry name" value="BLL0828 PROTEIN"/>
    <property type="match status" value="1"/>
</dbReference>
<dbReference type="AlphaFoldDB" id="A0A2W5UYT8"/>
<dbReference type="Pfam" id="PF04480">
    <property type="entry name" value="DUF559"/>
    <property type="match status" value="1"/>
</dbReference>
<proteinExistence type="predicted"/>
<evidence type="ECO:0000313" key="4">
    <source>
        <dbReference type="Proteomes" id="UP000249393"/>
    </source>
</evidence>
<dbReference type="Gene3D" id="3.40.960.10">
    <property type="entry name" value="VSR Endonuclease"/>
    <property type="match status" value="1"/>
</dbReference>
<dbReference type="Proteomes" id="UP000249393">
    <property type="component" value="Unassembled WGS sequence"/>
</dbReference>
<evidence type="ECO:0000256" key="1">
    <source>
        <dbReference type="SAM" id="MobiDB-lite"/>
    </source>
</evidence>
<dbReference type="InterPro" id="IPR007569">
    <property type="entry name" value="DUF559"/>
</dbReference>
<dbReference type="CDD" id="cd01038">
    <property type="entry name" value="Endonuclease_DUF559"/>
    <property type="match status" value="1"/>
</dbReference>
<protein>
    <recommendedName>
        <fullName evidence="2">DUF559 domain-containing protein</fullName>
    </recommendedName>
</protein>
<feature type="domain" description="DUF559" evidence="2">
    <location>
        <begin position="8"/>
        <end position="114"/>
    </location>
</feature>
<sequence length="155" mass="17143">MSAPKATVANARRLRKEMSKPEMNLWHALRRGGLDGHKFRRQHPIGPYVLDFYCAALRLAVEVDSYAHCVGSRPRRDLARDQWLLAQGVRTLRIPAHEVMASVDDTLATIREHITHLPPPDASHPPPPEGEEGSLSDPAGGGRPAQQVRWGPRGG</sequence>
<evidence type="ECO:0000259" key="2">
    <source>
        <dbReference type="Pfam" id="PF04480"/>
    </source>
</evidence>
<gene>
    <name evidence="3" type="ORF">DI526_14855</name>
</gene>
<reference evidence="3 4" key="1">
    <citation type="submission" date="2017-08" db="EMBL/GenBank/DDBJ databases">
        <title>Infants hospitalized years apart are colonized by the same room-sourced microbial strains.</title>
        <authorList>
            <person name="Brooks B."/>
            <person name="Olm M.R."/>
            <person name="Firek B.A."/>
            <person name="Baker R."/>
            <person name="Thomas B.C."/>
            <person name="Morowitz M.J."/>
            <person name="Banfield J.F."/>
        </authorList>
    </citation>
    <scope>NUCLEOTIDE SEQUENCE [LARGE SCALE GENOMIC DNA]</scope>
    <source>
        <strain evidence="3">S2_003_000_R2_4</strain>
    </source>
</reference>
<dbReference type="SUPFAM" id="SSF52980">
    <property type="entry name" value="Restriction endonuclease-like"/>
    <property type="match status" value="1"/>
</dbReference>